<dbReference type="EMBL" id="JAHLQF010000001">
    <property type="protein sequence ID" value="MBU5483531.1"/>
    <property type="molecule type" value="Genomic_DNA"/>
</dbReference>
<dbReference type="RefSeq" id="WP_216437899.1">
    <property type="nucleotide sequence ID" value="NZ_JAHLQF010000001.1"/>
</dbReference>
<dbReference type="CDD" id="cd00446">
    <property type="entry name" value="GrpE"/>
    <property type="match status" value="1"/>
</dbReference>
<keyword evidence="4" id="KW-1185">Reference proteome</keyword>
<dbReference type="PANTHER" id="PTHR21237:SF23">
    <property type="entry name" value="GRPE PROTEIN HOMOLOG, MITOCHONDRIAL"/>
    <property type="match status" value="1"/>
</dbReference>
<comment type="subcellular location">
    <subcellularLocation>
        <location evidence="1">Cytoplasm</location>
    </subcellularLocation>
</comment>
<evidence type="ECO:0000313" key="4">
    <source>
        <dbReference type="Proteomes" id="UP000726170"/>
    </source>
</evidence>
<keyword evidence="1" id="KW-0963">Cytoplasm</keyword>
<feature type="region of interest" description="Disordered" evidence="2">
    <location>
        <begin position="1"/>
        <end position="34"/>
    </location>
</feature>
<dbReference type="HAMAP" id="MF_01151">
    <property type="entry name" value="GrpE"/>
    <property type="match status" value="1"/>
</dbReference>
<sequence length="187" mass="21672">MERELNVNEEANLEEETPVQAEVSEDKEFEDIVNEEDETIRLKDENEKLKNELDTIKDRLLRTASEYENYRKRTAKEKEGIYSDACEDVLKEMLPVLDNLERAMAADGSLEDLKKGIEMTLKQFKDSIDKLGVEEISTQDGFDPNFHEAVMHVQDESFGENQVVEVFLKGYKRGEKVIRYTMVKVAN</sequence>
<comment type="caution">
    <text evidence="3">The sequence shown here is derived from an EMBL/GenBank/DDBJ whole genome shotgun (WGS) entry which is preliminary data.</text>
</comment>
<dbReference type="NCBIfam" id="NF010738">
    <property type="entry name" value="PRK14140.1"/>
    <property type="match status" value="1"/>
</dbReference>
<protein>
    <recommendedName>
        <fullName evidence="1">Protein GrpE</fullName>
    </recommendedName>
    <alternativeName>
        <fullName evidence="1">HSP-70 cofactor</fullName>
    </alternativeName>
</protein>
<dbReference type="Proteomes" id="UP000726170">
    <property type="component" value="Unassembled WGS sequence"/>
</dbReference>
<comment type="subunit">
    <text evidence="1">Homodimer.</text>
</comment>
<evidence type="ECO:0000313" key="3">
    <source>
        <dbReference type="EMBL" id="MBU5483531.1"/>
    </source>
</evidence>
<evidence type="ECO:0000256" key="1">
    <source>
        <dbReference type="HAMAP-Rule" id="MF_01151"/>
    </source>
</evidence>
<accession>A0ABS6EEA1</accession>
<evidence type="ECO:0000256" key="2">
    <source>
        <dbReference type="SAM" id="MobiDB-lite"/>
    </source>
</evidence>
<dbReference type="PROSITE" id="PS01071">
    <property type="entry name" value="GRPE"/>
    <property type="match status" value="1"/>
</dbReference>
<comment type="similarity">
    <text evidence="1">Belongs to the GrpE family.</text>
</comment>
<gene>
    <name evidence="1 3" type="primary">grpE</name>
    <name evidence="3" type="ORF">KQI86_04265</name>
</gene>
<dbReference type="Pfam" id="PF01025">
    <property type="entry name" value="GrpE"/>
    <property type="match status" value="1"/>
</dbReference>
<dbReference type="NCBIfam" id="NF010757">
    <property type="entry name" value="PRK14160.1"/>
    <property type="match status" value="1"/>
</dbReference>
<keyword evidence="1" id="KW-0346">Stress response</keyword>
<name>A0ABS6EEA1_9CLOT</name>
<dbReference type="PANTHER" id="PTHR21237">
    <property type="entry name" value="GRPE PROTEIN"/>
    <property type="match status" value="1"/>
</dbReference>
<organism evidence="3 4">
    <name type="scientific">Clostridium mobile</name>
    <dbReference type="NCBI Taxonomy" id="2841512"/>
    <lineage>
        <taxon>Bacteria</taxon>
        <taxon>Bacillati</taxon>
        <taxon>Bacillota</taxon>
        <taxon>Clostridia</taxon>
        <taxon>Eubacteriales</taxon>
        <taxon>Clostridiaceae</taxon>
        <taxon>Clostridium</taxon>
    </lineage>
</organism>
<dbReference type="InterPro" id="IPR000740">
    <property type="entry name" value="GrpE"/>
</dbReference>
<keyword evidence="1" id="KW-0143">Chaperone</keyword>
<comment type="function">
    <text evidence="1">Participates actively in the response to hyperosmotic and heat shock by preventing the aggregation of stress-denatured proteins, in association with DnaK and GrpE. It is the nucleotide exchange factor for DnaK and may function as a thermosensor. Unfolded proteins bind initially to DnaJ; upon interaction with the DnaJ-bound protein, DnaK hydrolyzes its bound ATP, resulting in the formation of a stable complex. GrpE releases ADP from DnaK; ATP binding to DnaK triggers the release of the substrate protein, thus completing the reaction cycle. Several rounds of ATP-dependent interactions between DnaJ, DnaK and GrpE are required for fully efficient folding.</text>
</comment>
<proteinExistence type="inferred from homology"/>
<feature type="compositionally biased region" description="Acidic residues" evidence="2">
    <location>
        <begin position="11"/>
        <end position="34"/>
    </location>
</feature>
<reference evidence="3 4" key="1">
    <citation type="submission" date="2021-06" db="EMBL/GenBank/DDBJ databases">
        <authorList>
            <person name="Sun Q."/>
            <person name="Li D."/>
        </authorList>
    </citation>
    <scope>NUCLEOTIDE SEQUENCE [LARGE SCALE GENOMIC DNA]</scope>
    <source>
        <strain evidence="3 4">MSJ-11</strain>
    </source>
</reference>